<organism evidence="2">
    <name type="scientific">marine sediment metagenome</name>
    <dbReference type="NCBI Taxonomy" id="412755"/>
    <lineage>
        <taxon>unclassified sequences</taxon>
        <taxon>metagenomes</taxon>
        <taxon>ecological metagenomes</taxon>
    </lineage>
</organism>
<comment type="caution">
    <text evidence="2">The sequence shown here is derived from an EMBL/GenBank/DDBJ whole genome shotgun (WGS) entry which is preliminary data.</text>
</comment>
<evidence type="ECO:0000313" key="2">
    <source>
        <dbReference type="EMBL" id="GAJ01457.1"/>
    </source>
</evidence>
<dbReference type="AlphaFoldDB" id="X1UD39"/>
<keyword evidence="1" id="KW-0175">Coiled coil</keyword>
<proteinExistence type="predicted"/>
<reference evidence="2" key="1">
    <citation type="journal article" date="2014" name="Front. Microbiol.">
        <title>High frequency of phylogenetically diverse reductive dehalogenase-homologous genes in deep subseafloor sedimentary metagenomes.</title>
        <authorList>
            <person name="Kawai M."/>
            <person name="Futagami T."/>
            <person name="Toyoda A."/>
            <person name="Takaki Y."/>
            <person name="Nishi S."/>
            <person name="Hori S."/>
            <person name="Arai W."/>
            <person name="Tsubouchi T."/>
            <person name="Morono Y."/>
            <person name="Uchiyama I."/>
            <person name="Ito T."/>
            <person name="Fujiyama A."/>
            <person name="Inagaki F."/>
            <person name="Takami H."/>
        </authorList>
    </citation>
    <scope>NUCLEOTIDE SEQUENCE</scope>
    <source>
        <strain evidence="2">Expedition CK06-06</strain>
    </source>
</reference>
<feature type="coiled-coil region" evidence="1">
    <location>
        <begin position="133"/>
        <end position="163"/>
    </location>
</feature>
<dbReference type="EMBL" id="BARW01021327">
    <property type="protein sequence ID" value="GAJ01457.1"/>
    <property type="molecule type" value="Genomic_DNA"/>
</dbReference>
<gene>
    <name evidence="2" type="ORF">S12H4_35844</name>
</gene>
<evidence type="ECO:0000256" key="1">
    <source>
        <dbReference type="SAM" id="Coils"/>
    </source>
</evidence>
<sequence>YERSICSDAHAQRYFSFARKRVNKKAYIKSKWISEKEISIYQSLTDAGIRTRVTERGKGEKTLSKEEYSDYMYRNFWLTLFDFQELFQSLYYKREDDHSMLGRQEEADLQSFFELINKFTSGAPEDYLLRQKIKTSENERKNILDQIRKLEETEDNIRNAMKLLGFHIHLLHVDGIYLLLHQLFLHISYGVYYSIASFDA</sequence>
<name>X1UD39_9ZZZZ</name>
<accession>X1UD39</accession>
<protein>
    <submittedName>
        <fullName evidence="2">Uncharacterized protein</fullName>
    </submittedName>
</protein>
<feature type="non-terminal residue" evidence="2">
    <location>
        <position position="1"/>
    </location>
</feature>